<dbReference type="InParanoid" id="A0A078AYW4"/>
<evidence type="ECO:0000313" key="2">
    <source>
        <dbReference type="EMBL" id="CDW87326.1"/>
    </source>
</evidence>
<dbReference type="AlphaFoldDB" id="A0A078AYW4"/>
<sequence length="283" mass="32963">MNVITEKASFNVKIITLQYSAIYKNIEATMLLVDKMLEPYSESDNIDIVMLPELSFSGCLFYSSEESQKYGEIKGKGLIYQWCAKQAQRLKSLIIIGYIENEDKNCYNSMLIVDENGCIIKNYRKNQQFYSELKWALSGKCFEYVDAFLHRHQRSFRFGLGICQDIWFQYGNQYIDMRWAQFCEDNDVDSILFMTNWPDWEVFKSEEVITQTALTVWLNRMIPITASQKKDKNVYLVIASRTGVECGYGYVGSSAYFQLKPNISIEGHLEFDEQAVQECILKL</sequence>
<dbReference type="GO" id="GO:0008418">
    <property type="term" value="F:protein-N-terminal asparagine amidohydrolase activity"/>
    <property type="evidence" value="ECO:0007669"/>
    <property type="project" value="InterPro"/>
</dbReference>
<accession>A0A078AYW4</accession>
<dbReference type="EMBL" id="CCKQ01015513">
    <property type="protein sequence ID" value="CDW87326.1"/>
    <property type="molecule type" value="Genomic_DNA"/>
</dbReference>
<dbReference type="PANTHER" id="PTHR11750">
    <property type="entry name" value="PROTEIN N-TERMINAL AMIDASE"/>
    <property type="match status" value="1"/>
</dbReference>
<dbReference type="Proteomes" id="UP000039865">
    <property type="component" value="Unassembled WGS sequence"/>
</dbReference>
<evidence type="ECO:0000313" key="3">
    <source>
        <dbReference type="Proteomes" id="UP000039865"/>
    </source>
</evidence>
<dbReference type="InterPro" id="IPR036526">
    <property type="entry name" value="C-N_Hydrolase_sf"/>
</dbReference>
<name>A0A078AYW4_STYLE</name>
<organism evidence="2 3">
    <name type="scientific">Stylonychia lemnae</name>
    <name type="common">Ciliate</name>
    <dbReference type="NCBI Taxonomy" id="5949"/>
    <lineage>
        <taxon>Eukaryota</taxon>
        <taxon>Sar</taxon>
        <taxon>Alveolata</taxon>
        <taxon>Ciliophora</taxon>
        <taxon>Intramacronucleata</taxon>
        <taxon>Spirotrichea</taxon>
        <taxon>Stichotrichia</taxon>
        <taxon>Sporadotrichida</taxon>
        <taxon>Oxytrichidae</taxon>
        <taxon>Stylonychinae</taxon>
        <taxon>Stylonychia</taxon>
    </lineage>
</organism>
<dbReference type="GO" id="GO:0030163">
    <property type="term" value="P:protein catabolic process"/>
    <property type="evidence" value="ECO:0007669"/>
    <property type="project" value="TreeGrafter"/>
</dbReference>
<dbReference type="Gene3D" id="3.60.110.10">
    <property type="entry name" value="Carbon-nitrogen hydrolase"/>
    <property type="match status" value="1"/>
</dbReference>
<dbReference type="OrthoDB" id="201515at2759"/>
<feature type="domain" description="CN hydrolase" evidence="1">
    <location>
        <begin position="12"/>
        <end position="283"/>
    </location>
</feature>
<dbReference type="GO" id="GO:0070773">
    <property type="term" value="F:protein-N-terminal glutamine amidohydrolase activity"/>
    <property type="evidence" value="ECO:0007669"/>
    <property type="project" value="InterPro"/>
</dbReference>
<gene>
    <name evidence="2" type="primary">Contig5238.g5617</name>
    <name evidence="2" type="ORF">STYLEM_16429</name>
</gene>
<reference evidence="2 3" key="1">
    <citation type="submission" date="2014-06" db="EMBL/GenBank/DDBJ databases">
        <authorList>
            <person name="Swart Estienne"/>
        </authorList>
    </citation>
    <scope>NUCLEOTIDE SEQUENCE [LARGE SCALE GENOMIC DNA]</scope>
    <source>
        <strain evidence="2 3">130c</strain>
    </source>
</reference>
<keyword evidence="3" id="KW-1185">Reference proteome</keyword>
<dbReference type="PROSITE" id="PS50263">
    <property type="entry name" value="CN_HYDROLASE"/>
    <property type="match status" value="1"/>
</dbReference>
<evidence type="ECO:0000259" key="1">
    <source>
        <dbReference type="PROSITE" id="PS50263"/>
    </source>
</evidence>
<protein>
    <submittedName>
        <fullName evidence="2">Carbon-nitrogen family protein</fullName>
    </submittedName>
</protein>
<proteinExistence type="predicted"/>
<dbReference type="SUPFAM" id="SSF56317">
    <property type="entry name" value="Carbon-nitrogen hydrolase"/>
    <property type="match status" value="1"/>
</dbReference>
<dbReference type="Pfam" id="PF00795">
    <property type="entry name" value="CN_hydrolase"/>
    <property type="match status" value="1"/>
</dbReference>
<dbReference type="InterPro" id="IPR003010">
    <property type="entry name" value="C-N_Hydrolase"/>
</dbReference>
<dbReference type="InterPro" id="IPR039703">
    <property type="entry name" value="Nta1"/>
</dbReference>
<dbReference type="PANTHER" id="PTHR11750:SF26">
    <property type="entry name" value="PROTEIN N-TERMINAL AMIDASE"/>
    <property type="match status" value="1"/>
</dbReference>